<proteinExistence type="predicted"/>
<protein>
    <submittedName>
        <fullName evidence="1">Uncharacterized protein</fullName>
    </submittedName>
</protein>
<organism evidence="1 2">
    <name type="scientific">Pseudoroseicyclus aestuarii</name>
    <dbReference type="NCBI Taxonomy" id="1795041"/>
    <lineage>
        <taxon>Bacteria</taxon>
        <taxon>Pseudomonadati</taxon>
        <taxon>Pseudomonadota</taxon>
        <taxon>Alphaproteobacteria</taxon>
        <taxon>Rhodobacterales</taxon>
        <taxon>Paracoccaceae</taxon>
        <taxon>Pseudoroseicyclus</taxon>
    </lineage>
</organism>
<name>A0A318STP2_9RHOB</name>
<dbReference type="AlphaFoldDB" id="A0A318STP2"/>
<keyword evidence="2" id="KW-1185">Reference proteome</keyword>
<evidence type="ECO:0000313" key="2">
    <source>
        <dbReference type="Proteomes" id="UP000248311"/>
    </source>
</evidence>
<gene>
    <name evidence="1" type="ORF">DFP88_10570</name>
</gene>
<accession>A0A318STP2</accession>
<sequence>MLCHNTLISHLHILSVKTEALDPDAPEVEYLHGVKTKMLQAFAIALLALTATSATAATVRFEYNPGPMKDFVTDETVYSSTIERQGNFFLQVDLDTLPGGLNDRQIVANGSAVQIKAGGDLLLSQSVPATNAASNAVRYRMPTSYVSFILGFDADGMVADWDIFEDWGTTELRMATWGSDEFAEGSLDGHFYLAEGPGTWTRSVVSVASVPLPASLPLLAAALALGGAAASLQRRSRGKDTGTRRP</sequence>
<reference evidence="1 2" key="1">
    <citation type="submission" date="2018-06" db="EMBL/GenBank/DDBJ databases">
        <title>Genomic Encyclopedia of Type Strains, Phase III (KMG-III): the genomes of soil and plant-associated and newly described type strains.</title>
        <authorList>
            <person name="Whitman W."/>
        </authorList>
    </citation>
    <scope>NUCLEOTIDE SEQUENCE [LARGE SCALE GENOMIC DNA]</scope>
    <source>
        <strain evidence="1 2">CECT 9025</strain>
    </source>
</reference>
<dbReference type="Proteomes" id="UP000248311">
    <property type="component" value="Unassembled WGS sequence"/>
</dbReference>
<evidence type="ECO:0000313" key="1">
    <source>
        <dbReference type="EMBL" id="PYE82230.1"/>
    </source>
</evidence>
<comment type="caution">
    <text evidence="1">The sequence shown here is derived from an EMBL/GenBank/DDBJ whole genome shotgun (WGS) entry which is preliminary data.</text>
</comment>
<dbReference type="EMBL" id="QJTE01000005">
    <property type="protein sequence ID" value="PYE82230.1"/>
    <property type="molecule type" value="Genomic_DNA"/>
</dbReference>